<evidence type="ECO:0000313" key="1">
    <source>
        <dbReference type="EMBL" id="VAX11547.1"/>
    </source>
</evidence>
<protein>
    <submittedName>
        <fullName evidence="1">Uncharacterized protein</fullName>
    </submittedName>
</protein>
<dbReference type="EMBL" id="UOFY01000069">
    <property type="protein sequence ID" value="VAX11547.1"/>
    <property type="molecule type" value="Genomic_DNA"/>
</dbReference>
<name>A0A3B1C3Q5_9ZZZZ</name>
<sequence>MYRPASNEYHQAAFNSKQFPRLFKPEAFLCQCGKLPSVEISHHPQSGKAGYSVVRCTCGNESIYAKESYKSILDWNSKTISQDGGVLSCPGLKLEEMNLHDALDAVVEEGDCLKMLIADKDRPNLDAEHWRLLKARVGWCQMLVPVIKRRLKLLNAQPQNL</sequence>
<dbReference type="AlphaFoldDB" id="A0A3B1C3Q5"/>
<reference evidence="1" key="1">
    <citation type="submission" date="2018-06" db="EMBL/GenBank/DDBJ databases">
        <authorList>
            <person name="Zhirakovskaya E."/>
        </authorList>
    </citation>
    <scope>NUCLEOTIDE SEQUENCE</scope>
</reference>
<accession>A0A3B1C3Q5</accession>
<gene>
    <name evidence="1" type="ORF">MNBD_GAMMA25-1048</name>
</gene>
<organism evidence="1">
    <name type="scientific">hydrothermal vent metagenome</name>
    <dbReference type="NCBI Taxonomy" id="652676"/>
    <lineage>
        <taxon>unclassified sequences</taxon>
        <taxon>metagenomes</taxon>
        <taxon>ecological metagenomes</taxon>
    </lineage>
</organism>
<proteinExistence type="predicted"/>